<dbReference type="PANTHER" id="PTHR43976:SF16">
    <property type="entry name" value="SHORT-CHAIN DEHYDROGENASE_REDUCTASE FAMILY PROTEIN"/>
    <property type="match status" value="1"/>
</dbReference>
<comment type="similarity">
    <text evidence="1 3">Belongs to the short-chain dehydrogenases/reductases (SDR) family.</text>
</comment>
<comment type="caution">
    <text evidence="4">The sequence shown here is derived from an EMBL/GenBank/DDBJ whole genome shotgun (WGS) entry which is preliminary data.</text>
</comment>
<dbReference type="SUPFAM" id="SSF51735">
    <property type="entry name" value="NAD(P)-binding Rossmann-fold domains"/>
    <property type="match status" value="1"/>
</dbReference>
<dbReference type="InterPro" id="IPR051911">
    <property type="entry name" value="SDR_oxidoreductase"/>
</dbReference>
<dbReference type="Pfam" id="PF00106">
    <property type="entry name" value="adh_short"/>
    <property type="match status" value="1"/>
</dbReference>
<dbReference type="InterPro" id="IPR036291">
    <property type="entry name" value="NAD(P)-bd_dom_sf"/>
</dbReference>
<evidence type="ECO:0000313" key="4">
    <source>
        <dbReference type="EMBL" id="GFF93084.1"/>
    </source>
</evidence>
<proteinExistence type="inferred from homology"/>
<dbReference type="EMBL" id="BLKG01000088">
    <property type="protein sequence ID" value="GFF93084.1"/>
    <property type="molecule type" value="Genomic_DNA"/>
</dbReference>
<keyword evidence="5" id="KW-1185">Reference proteome</keyword>
<evidence type="ECO:0000256" key="1">
    <source>
        <dbReference type="ARBA" id="ARBA00006484"/>
    </source>
</evidence>
<evidence type="ECO:0000313" key="5">
    <source>
        <dbReference type="Proteomes" id="UP000465266"/>
    </source>
</evidence>
<dbReference type="PANTHER" id="PTHR43976">
    <property type="entry name" value="SHORT CHAIN DEHYDROGENASE"/>
    <property type="match status" value="1"/>
</dbReference>
<evidence type="ECO:0000256" key="2">
    <source>
        <dbReference type="ARBA" id="ARBA00023002"/>
    </source>
</evidence>
<dbReference type="InterPro" id="IPR002347">
    <property type="entry name" value="SDR_fam"/>
</dbReference>
<dbReference type="CDD" id="cd05374">
    <property type="entry name" value="17beta-HSD-like_SDR_c"/>
    <property type="match status" value="1"/>
</dbReference>
<sequence>METRWQLRTSYSGPKPTAALIHSSVSLPRIFLTFNRFFALSSEMASRVWLITGCSSGFGKCIAEAALRRGDVVVATARQVATLADLESKSALAYELDVTWPDEKLNGVVSDVLGKTGRIDVLVNNAGYILTGGIEEVSGKEVLHQYDTNVIGQLNVARAILPHMRQKRAGVICNMASIGSWRGVPGAGIYCSSKAACSINSEALRAEVAHLGIDVVAVEPGYFRTNFLTDSNRKRAQRRVPDISGPVDAALSALDAKNCKQPGNPIVAAELLVEALTHTGRCMGKTLPSRLALGNDAVHLIPSIMDQVRKDIDEWKALTGSTDFE</sequence>
<dbReference type="Proteomes" id="UP000465266">
    <property type="component" value="Unassembled WGS sequence"/>
</dbReference>
<gene>
    <name evidence="4" type="ORF">IFM53868_07069</name>
</gene>
<keyword evidence="2" id="KW-0560">Oxidoreductase</keyword>
<evidence type="ECO:0000256" key="3">
    <source>
        <dbReference type="RuleBase" id="RU000363"/>
    </source>
</evidence>
<dbReference type="PRINTS" id="PR00081">
    <property type="entry name" value="GDHRDH"/>
</dbReference>
<name>A0ABQ1B3L8_9EURO</name>
<dbReference type="Gene3D" id="3.40.50.720">
    <property type="entry name" value="NAD(P)-binding Rossmann-like Domain"/>
    <property type="match status" value="1"/>
</dbReference>
<accession>A0ABQ1B3L8</accession>
<protein>
    <submittedName>
        <fullName evidence="4">Uncharacterized oxidoreductase YusZ</fullName>
    </submittedName>
</protein>
<organism evidence="4 5">
    <name type="scientific">Aspergillus udagawae</name>
    <dbReference type="NCBI Taxonomy" id="91492"/>
    <lineage>
        <taxon>Eukaryota</taxon>
        <taxon>Fungi</taxon>
        <taxon>Dikarya</taxon>
        <taxon>Ascomycota</taxon>
        <taxon>Pezizomycotina</taxon>
        <taxon>Eurotiomycetes</taxon>
        <taxon>Eurotiomycetidae</taxon>
        <taxon>Eurotiales</taxon>
        <taxon>Aspergillaceae</taxon>
        <taxon>Aspergillus</taxon>
        <taxon>Aspergillus subgen. Fumigati</taxon>
    </lineage>
</organism>
<dbReference type="PRINTS" id="PR00080">
    <property type="entry name" value="SDRFAMILY"/>
</dbReference>
<reference evidence="4 5" key="1">
    <citation type="submission" date="2020-01" db="EMBL/GenBank/DDBJ databases">
        <title>Draft genome sequence of Aspergillus udagawae IFM 53868.</title>
        <authorList>
            <person name="Takahashi H."/>
            <person name="Yaguchi T."/>
        </authorList>
    </citation>
    <scope>NUCLEOTIDE SEQUENCE [LARGE SCALE GENOMIC DNA]</scope>
    <source>
        <strain evidence="4 5">IFM 53868</strain>
    </source>
</reference>